<dbReference type="InterPro" id="IPR029063">
    <property type="entry name" value="SAM-dependent_MTases_sf"/>
</dbReference>
<evidence type="ECO:0000256" key="10">
    <source>
        <dbReference type="HAMAP-Rule" id="MF_00464"/>
    </source>
</evidence>
<evidence type="ECO:0000256" key="7">
    <source>
        <dbReference type="ARBA" id="ARBA00023239"/>
    </source>
</evidence>
<comment type="function">
    <text evidence="10">Catalyzes the decarboxylation of S-adenosylmethionine to S-adenosylmethioninamine (dcAdoMet), the propylamine donor required for the synthesis of the polyamines spermine and spermidine from the diamine putrescine.</text>
</comment>
<dbReference type="OrthoDB" id="9793120at2"/>
<dbReference type="PANTHER" id="PTHR33866:SF2">
    <property type="entry name" value="S-ADENOSYLMETHIONINE DECARBOXYLASE PROENZYME"/>
    <property type="match status" value="1"/>
</dbReference>
<dbReference type="UniPathway" id="UPA00331">
    <property type="reaction ID" value="UER00451"/>
</dbReference>
<organism evidence="12 13">
    <name type="scientific">Lysinibacillus sphaericus</name>
    <name type="common">Bacillus sphaericus</name>
    <dbReference type="NCBI Taxonomy" id="1421"/>
    <lineage>
        <taxon>Bacteria</taxon>
        <taxon>Bacillati</taxon>
        <taxon>Bacillota</taxon>
        <taxon>Bacilli</taxon>
        <taxon>Bacillales</taxon>
        <taxon>Bacillaceae</taxon>
        <taxon>Lysinibacillus</taxon>
    </lineage>
</organism>
<evidence type="ECO:0000256" key="8">
    <source>
        <dbReference type="ARBA" id="ARBA00023270"/>
    </source>
</evidence>
<evidence type="ECO:0000256" key="2">
    <source>
        <dbReference type="ARBA" id="ARBA00022793"/>
    </source>
</evidence>
<feature type="chain" id="PRO_5023344884" description="S-adenosylmethionine decarboxylase alpha chain" evidence="10">
    <location>
        <begin position="394"/>
        <end position="445"/>
    </location>
</feature>
<proteinExistence type="inferred from homology"/>
<protein>
    <recommendedName>
        <fullName evidence="10">S-adenosylmethionine decarboxylase proenzyme</fullName>
        <shortName evidence="10">AdoMetDC</shortName>
        <shortName evidence="10">SAMDC</shortName>
        <ecNumber evidence="10">4.1.1.50</ecNumber>
    </recommendedName>
    <component>
        <recommendedName>
            <fullName evidence="10">S-adenosylmethionine decarboxylase beta chain</fullName>
        </recommendedName>
    </component>
    <component>
        <recommendedName>
            <fullName evidence="10">S-adenosylmethionine decarboxylase alpha chain</fullName>
        </recommendedName>
    </component>
</protein>
<comment type="subunit">
    <text evidence="10">Heterotetramer of two alpha and two beta chains arranged as a dimer of alpha/beta heterodimers.</text>
</comment>
<dbReference type="InterPro" id="IPR016067">
    <property type="entry name" value="S-AdoMet_deCO2ase_core"/>
</dbReference>
<dbReference type="GO" id="GO:0004014">
    <property type="term" value="F:adenosylmethionine decarboxylase activity"/>
    <property type="evidence" value="ECO:0007669"/>
    <property type="project" value="UniProtKB-UniRule"/>
</dbReference>
<dbReference type="Proteomes" id="UP000317944">
    <property type="component" value="Unassembled WGS sequence"/>
</dbReference>
<keyword evidence="4 10" id="KW-0745">Spermidine biosynthesis</keyword>
<dbReference type="HAMAP" id="MF_00464">
    <property type="entry name" value="AdoMetDC_1"/>
    <property type="match status" value="1"/>
</dbReference>
<comment type="caution">
    <text evidence="12">The sequence shown here is derived from an EMBL/GenBank/DDBJ whole genome shotgun (WGS) entry which is preliminary data.</text>
</comment>
<feature type="active site" description="Schiff-base intermediate with substrate; via pyruvic acid" evidence="10">
    <location>
        <position position="394"/>
    </location>
</feature>
<comment type="PTM">
    <text evidence="10">Is synthesized initially as an inactive proenzyme. Formation of the active enzyme involves a self-maturation process in which the active site pyruvoyl group is generated from an internal serine residue via an autocatalytic post-translational modification. Two non-identical subunits are generated from the proenzyme in this reaction, and the pyruvate is formed at the N-terminus of the alpha chain, which is derived from the carboxyl end of the proenzyme. The post-translation cleavage follows an unusual pathway, termed non-hydrolytic serinolysis, in which the side chain hydroxyl group of the serine supplies its oxygen atom to form the C-terminus of the beta chain, while the remainder of the serine residue undergoes an oxidative deamination to produce ammonia and the pyruvoyl group blocking the N-terminus of the alpha chain.</text>
</comment>
<name>A0A544UT07_LYSSH</name>
<dbReference type="EC" id="4.1.1.50" evidence="10"/>
<sequence length="445" mass="50245">MTDLPIPIVSAMKKEFAKQGWGKHSLTKKGQLAISQYFQLSGADDKLYLQLTTDDAFRSEWITKNISELSTIYDARPTADVAIDQAKCTVETALKRALLALDYTMLLNKRILCLGDDDFISIALEFLLKKIAPYSATKIVVLDIDRRVLNTISKIAKDYELPIKVDYYNVQEPLPITYTQQFDCVYTDTPYTLIGAQLFLSRAINALKPEEQWELQQSLQAMGFVINSIKYDINSYEGAQILGATSQLLVLQTTDQMVPYIPDQRKFTRPIYTGEVERKSVVYQCNHCKHSLTVGTGNQYTTINQLQSSGCPSCKNKKFSQIKRTVQKTQSQHALGHHILLELHDCDVALLNDVQKIKTIMCQAADKAKATIVTEHFHHFAPYGVSGVVIIQESHLTIHTWPEYGYAAIDVFTCNSKLALQEAVQYITEQFNAGNATQHYVHRGK</sequence>
<evidence type="ECO:0000256" key="9">
    <source>
        <dbReference type="ARBA" id="ARBA00023317"/>
    </source>
</evidence>
<dbReference type="InterPro" id="IPR003826">
    <property type="entry name" value="AdoMetDC_fam_prok"/>
</dbReference>
<feature type="modified residue" description="Pyruvic acid (Ser); by autocatalysis" evidence="10">
    <location>
        <position position="394"/>
    </location>
</feature>
<evidence type="ECO:0000256" key="6">
    <source>
        <dbReference type="ARBA" id="ARBA00023145"/>
    </source>
</evidence>
<keyword evidence="7 10" id="KW-0456">Lyase</keyword>
<evidence type="ECO:0000256" key="3">
    <source>
        <dbReference type="ARBA" id="ARBA00022813"/>
    </source>
</evidence>
<comment type="catalytic activity">
    <reaction evidence="10">
        <text>S-adenosyl-L-methionine + H(+) = S-adenosyl 3-(methylsulfanyl)propylamine + CO2</text>
        <dbReference type="Rhea" id="RHEA:15981"/>
        <dbReference type="ChEBI" id="CHEBI:15378"/>
        <dbReference type="ChEBI" id="CHEBI:16526"/>
        <dbReference type="ChEBI" id="CHEBI:57443"/>
        <dbReference type="ChEBI" id="CHEBI:59789"/>
        <dbReference type="EC" id="4.1.1.50"/>
    </reaction>
</comment>
<comment type="similarity">
    <text evidence="10">Belongs to the prokaryotic AdoMetDC family. Type 1 subfamily.</text>
</comment>
<dbReference type="SUPFAM" id="SSF56276">
    <property type="entry name" value="S-adenosylmethionine decarboxylase"/>
    <property type="match status" value="1"/>
</dbReference>
<accession>A0A544UT07</accession>
<keyword evidence="2 10" id="KW-0210">Decarboxylase</keyword>
<dbReference type="RefSeq" id="WP_142507674.1">
    <property type="nucleotide sequence ID" value="NZ_SADV01000003.1"/>
</dbReference>
<dbReference type="NCBIfam" id="TIGR03330">
    <property type="entry name" value="SAM_DCase_Bsu"/>
    <property type="match status" value="1"/>
</dbReference>
<feature type="site" description="Cleavage (non-hydrolytic); by autolysis" evidence="10">
    <location>
        <begin position="393"/>
        <end position="394"/>
    </location>
</feature>
<evidence type="ECO:0000313" key="13">
    <source>
        <dbReference type="Proteomes" id="UP000317944"/>
    </source>
</evidence>
<evidence type="ECO:0000256" key="5">
    <source>
        <dbReference type="ARBA" id="ARBA00023115"/>
    </source>
</evidence>
<gene>
    <name evidence="12" type="primary">speD</name>
    <name evidence="10" type="synonym">speH</name>
    <name evidence="12" type="ORF">C7Y47_04530</name>
</gene>
<evidence type="ECO:0000256" key="4">
    <source>
        <dbReference type="ARBA" id="ARBA00023066"/>
    </source>
</evidence>
<dbReference type="Pfam" id="PF01861">
    <property type="entry name" value="BpsA_C"/>
    <property type="match status" value="1"/>
</dbReference>
<dbReference type="PANTHER" id="PTHR33866">
    <property type="entry name" value="S-ADENOSYLMETHIONINE DECARBOXYLASE PROENZYME"/>
    <property type="match status" value="1"/>
</dbReference>
<keyword evidence="1 10" id="KW-0949">S-adenosyl-L-methionine</keyword>
<feature type="active site" description="Proton donor; for catalytic activity" evidence="10">
    <location>
        <position position="414"/>
    </location>
</feature>
<keyword evidence="8 10" id="KW-0704">Schiff base</keyword>
<evidence type="ECO:0000259" key="11">
    <source>
        <dbReference type="Pfam" id="PF01861"/>
    </source>
</evidence>
<dbReference type="GO" id="GO:0008295">
    <property type="term" value="P:spermidine biosynthetic process"/>
    <property type="evidence" value="ECO:0007669"/>
    <property type="project" value="UniProtKB-UniRule"/>
</dbReference>
<keyword evidence="3 10" id="KW-0068">Autocatalytic cleavage</keyword>
<dbReference type="SUPFAM" id="SSF53335">
    <property type="entry name" value="S-adenosyl-L-methionine-dependent methyltransferases"/>
    <property type="match status" value="1"/>
</dbReference>
<feature type="domain" description="N(4)-bis(aminopropyl)spermidine synthase C-terminal" evidence="11">
    <location>
        <begin position="69"/>
        <end position="244"/>
    </location>
</feature>
<reference evidence="12 13" key="1">
    <citation type="submission" date="2018-03" db="EMBL/GenBank/DDBJ databases">
        <title>Aerobic endospore-forming bacteria genome sequencing and assembly.</title>
        <authorList>
            <person name="Cavalcante D.A."/>
            <person name="Driks A."/>
            <person name="Putonti C."/>
            <person name="De-Souza M.T."/>
        </authorList>
    </citation>
    <scope>NUCLEOTIDE SEQUENCE [LARGE SCALE GENOMIC DNA]</scope>
    <source>
        <strain evidence="12 13">SDF0037</strain>
    </source>
</reference>
<comment type="cofactor">
    <cofactor evidence="10">
        <name>pyruvate</name>
        <dbReference type="ChEBI" id="CHEBI:15361"/>
    </cofactor>
    <text evidence="10">Binds 1 pyruvoyl group covalently per subunit.</text>
</comment>
<dbReference type="Gene3D" id="3.40.50.150">
    <property type="entry name" value="Vaccinia Virus protein VP39"/>
    <property type="match status" value="1"/>
</dbReference>
<dbReference type="InterPro" id="IPR017716">
    <property type="entry name" value="S-AdoMet_deCOase_pro-enz"/>
</dbReference>
<dbReference type="Pfam" id="PF02675">
    <property type="entry name" value="AdoMet_dc"/>
    <property type="match status" value="1"/>
</dbReference>
<dbReference type="Gene3D" id="3.60.90.10">
    <property type="entry name" value="S-adenosylmethionine decarboxylase"/>
    <property type="match status" value="1"/>
</dbReference>
<dbReference type="AlphaFoldDB" id="A0A544UT07"/>
<evidence type="ECO:0000256" key="1">
    <source>
        <dbReference type="ARBA" id="ARBA00022691"/>
    </source>
</evidence>
<evidence type="ECO:0000313" key="12">
    <source>
        <dbReference type="EMBL" id="TQR36979.1"/>
    </source>
</evidence>
<feature type="active site" description="Proton acceptor; for processing activity" evidence="10">
    <location>
        <position position="399"/>
    </location>
</feature>
<dbReference type="InterPro" id="IPR002723">
    <property type="entry name" value="BpsA_C"/>
</dbReference>
<dbReference type="GO" id="GO:0005829">
    <property type="term" value="C:cytosol"/>
    <property type="evidence" value="ECO:0007669"/>
    <property type="project" value="TreeGrafter"/>
</dbReference>
<dbReference type="EMBL" id="SADV01000003">
    <property type="protein sequence ID" value="TQR36979.1"/>
    <property type="molecule type" value="Genomic_DNA"/>
</dbReference>
<comment type="pathway">
    <text evidence="10">Amine and polyamine biosynthesis; S-adenosylmethioninamine biosynthesis; S-adenosylmethioninamine from S-adenosyl-L-methionine: step 1/1.</text>
</comment>
<feature type="chain" id="PRO_5023344885" description="S-adenosylmethionine decarboxylase beta chain" evidence="10">
    <location>
        <begin position="1"/>
        <end position="393"/>
    </location>
</feature>
<keyword evidence="9 10" id="KW-0670">Pyruvate</keyword>
<keyword evidence="5 10" id="KW-0620">Polyamine biosynthesis</keyword>
<keyword evidence="6 10" id="KW-0865">Zymogen</keyword>